<dbReference type="InterPro" id="IPR023346">
    <property type="entry name" value="Lysozyme-like_dom_sf"/>
</dbReference>
<evidence type="ECO:0000313" key="2">
    <source>
        <dbReference type="Proteomes" id="UP000281647"/>
    </source>
</evidence>
<dbReference type="Proteomes" id="UP000281647">
    <property type="component" value="Unassembled WGS sequence"/>
</dbReference>
<organism evidence="1 2">
    <name type="scientific">Borborobacter arsenicus</name>
    <dbReference type="NCBI Taxonomy" id="1851146"/>
    <lineage>
        <taxon>Bacteria</taxon>
        <taxon>Pseudomonadati</taxon>
        <taxon>Pseudomonadota</taxon>
        <taxon>Alphaproteobacteria</taxon>
        <taxon>Hyphomicrobiales</taxon>
        <taxon>Phyllobacteriaceae</taxon>
        <taxon>Borborobacter</taxon>
    </lineage>
</organism>
<evidence type="ECO:0008006" key="3">
    <source>
        <dbReference type="Google" id="ProtNLM"/>
    </source>
</evidence>
<gene>
    <name evidence="1" type="ORF">EET67_05240</name>
</gene>
<proteinExistence type="predicted"/>
<sequence>MNLDLGDTRLIIAECAQRGLLRNQAAYVLATAYWETARTMKPVREYGGEKYLKGKKYWPYVGMGYVQLTWRENYEKVGKKLGVDFVANPRLLLKPEYAAPILVAGMKDGWFAGDKAGRHSLGRYITLQKSDFTSARRIINGTDKAASIAAIARDYDASLKALGYGVVGAPATLPTTPHTKPNLWALLAAWFQRWFGRTQKDVK</sequence>
<name>A0A432VAE9_9HYPH</name>
<dbReference type="SUPFAM" id="SSF53955">
    <property type="entry name" value="Lysozyme-like"/>
    <property type="match status" value="1"/>
</dbReference>
<dbReference type="OrthoDB" id="3078754at2"/>
<dbReference type="EMBL" id="RKST01000003">
    <property type="protein sequence ID" value="RUM99157.1"/>
    <property type="molecule type" value="Genomic_DNA"/>
</dbReference>
<accession>A0A432VAE9</accession>
<dbReference type="Gene3D" id="1.10.530.10">
    <property type="match status" value="1"/>
</dbReference>
<protein>
    <recommendedName>
        <fullName evidence="3">Glycoside hydrolase family 19 catalytic domain-containing protein</fullName>
    </recommendedName>
</protein>
<reference evidence="1 2" key="1">
    <citation type="submission" date="2018-11" db="EMBL/GenBank/DDBJ databases">
        <title>Pseudaminobacter arsenicus sp. nov., an arsenic-resistant bacterium isolated from arsenic-rich aquifers.</title>
        <authorList>
            <person name="Mu Y."/>
        </authorList>
    </citation>
    <scope>NUCLEOTIDE SEQUENCE [LARGE SCALE GENOMIC DNA]</scope>
    <source>
        <strain evidence="1 2">CB3</strain>
    </source>
</reference>
<dbReference type="AlphaFoldDB" id="A0A432VAE9"/>
<keyword evidence="2" id="KW-1185">Reference proteome</keyword>
<evidence type="ECO:0000313" key="1">
    <source>
        <dbReference type="EMBL" id="RUM99157.1"/>
    </source>
</evidence>
<comment type="caution">
    <text evidence="1">The sequence shown here is derived from an EMBL/GenBank/DDBJ whole genome shotgun (WGS) entry which is preliminary data.</text>
</comment>